<evidence type="ECO:0000313" key="6">
    <source>
        <dbReference type="Proteomes" id="UP000473681"/>
    </source>
</evidence>
<dbReference type="Gene3D" id="3.40.50.300">
    <property type="entry name" value="P-loop containing nucleotide triphosphate hydrolases"/>
    <property type="match status" value="2"/>
</dbReference>
<feature type="coiled-coil region" evidence="1">
    <location>
        <begin position="704"/>
        <end position="769"/>
    </location>
</feature>
<sequence>MFIKQVIIENFAGIKGKVINFNDKFNLIYGENEKGKSTIESFIKIWLYGFEKNRGKNNGRKKFKPLTGEKISGELIVEHDKATYVIRRSFGLTKKDDTCEIFDEITGEKIDIPNSSEPGKYFLNINSSTFSKTLFIKQLGVILNKDKEEEIMERITNTYNVGEENISFKKAIEVLEKGKKQIRTVRKSGELDLLIEKRCKLKEELWEAYNLSQESIENEEKLLNRKSEKEALIKKLDSLELYKKYLKKSSLQKDYLEIAQYLKKSEDLKKKEQIISEELSNSYTNITGEFLEELNNEYNRYLNLNDIRQEKIGELNTLQNKLNEKNNEFKEYKVLTSIGEEDIKDKLYVLKIEQENLEEKLDKINTIEHSIETFKTDLRARANKVNNLEYISNNRDEIGININLYKDKLKELKYKLESYSLNDQVYLKKDIKNKITAIYILFALVLTLLFIGILKNIFILDIISIPILAFLIKFYLKYSLIFKGISEKEKNKCFIENLKNEVEQYEEKINLYMSKIKCESYEDLMNQLSKYDCYKIYRDNIYVSINSKVEEINELKVEEVKNKFNKNNKILESLFKLLNCNSIEETIEKVSTYNKLKKELLPIEYKLNSLILELKEVNTQLSDNEGYLRKKTKGTEFDSIDILDFHMKIKEYKDKVNKIKQIKNNLTNVEETYKVLLKDRDINEIRKAIKDVLPNDLNCSYESEEELEREIKNSSNKLLKIEKEIKDLDHLIEKRYLGKRVISEIEEELYSVEEKISKYKKEFKALELASLKLQESFKELRTNVGPKLNKEVLNKFNFLTNEFYRDVKISEDYELKIRNDNLLFDSEILSNGAKDQLYLALRLSFINMLFENEKVPLFLDDSFIQYDDKRRERALKLLIKEGFGQIIFFTCQTIEKNILDNMNTDYNLIQLS</sequence>
<dbReference type="SUPFAM" id="SSF52540">
    <property type="entry name" value="P-loop containing nucleoside triphosphate hydrolases"/>
    <property type="match status" value="2"/>
</dbReference>
<evidence type="ECO:0000313" key="5">
    <source>
        <dbReference type="EMBL" id="NFN33950.1"/>
    </source>
</evidence>
<dbReference type="Proteomes" id="UP000476820">
    <property type="component" value="Unassembled WGS sequence"/>
</dbReference>
<proteinExistence type="predicted"/>
<evidence type="ECO:0000313" key="4">
    <source>
        <dbReference type="EMBL" id="NFF88568.1"/>
    </source>
</evidence>
<feature type="transmembrane region" description="Helical" evidence="2">
    <location>
        <begin position="457"/>
        <end position="476"/>
    </location>
</feature>
<evidence type="ECO:0000256" key="1">
    <source>
        <dbReference type="SAM" id="Coils"/>
    </source>
</evidence>
<dbReference type="OrthoDB" id="9764467at2"/>
<dbReference type="GO" id="GO:0006302">
    <property type="term" value="P:double-strand break repair"/>
    <property type="evidence" value="ECO:0007669"/>
    <property type="project" value="InterPro"/>
</dbReference>
<reference evidence="6 7" key="1">
    <citation type="submission" date="2019-04" db="EMBL/GenBank/DDBJ databases">
        <title>Genome sequencing of Clostridium botulinum Groups I-IV and Clostridium butyricum.</title>
        <authorList>
            <person name="Brunt J."/>
            <person name="Van Vliet A.H.M."/>
            <person name="Stringer S.C."/>
            <person name="Carter A.T."/>
            <person name="Peck M.W."/>
        </authorList>
    </citation>
    <scope>NUCLEOTIDE SEQUENCE [LARGE SCALE GENOMIC DNA]</scope>
    <source>
        <strain evidence="4 7">1605</strain>
        <strain evidence="5 6">CB-K-33E</strain>
    </source>
</reference>
<feature type="transmembrane region" description="Helical" evidence="2">
    <location>
        <begin position="435"/>
        <end position="451"/>
    </location>
</feature>
<dbReference type="InterPro" id="IPR027417">
    <property type="entry name" value="P-loop_NTPase"/>
</dbReference>
<evidence type="ECO:0000259" key="3">
    <source>
        <dbReference type="Pfam" id="PF13476"/>
    </source>
</evidence>
<keyword evidence="1" id="KW-0175">Coiled coil</keyword>
<dbReference type="GO" id="GO:0016887">
    <property type="term" value="F:ATP hydrolysis activity"/>
    <property type="evidence" value="ECO:0007669"/>
    <property type="project" value="InterPro"/>
</dbReference>
<dbReference type="PANTHER" id="PTHR41259:SF1">
    <property type="entry name" value="DOUBLE-STRAND BREAK REPAIR RAD50 ATPASE, PUTATIVE-RELATED"/>
    <property type="match status" value="1"/>
</dbReference>
<keyword evidence="2" id="KW-0472">Membrane</keyword>
<feature type="coiled-coil region" evidence="1">
    <location>
        <begin position="488"/>
        <end position="515"/>
    </location>
</feature>
<dbReference type="Proteomes" id="UP000473681">
    <property type="component" value="Unassembled WGS sequence"/>
</dbReference>
<evidence type="ECO:0000313" key="7">
    <source>
        <dbReference type="Proteomes" id="UP000476820"/>
    </source>
</evidence>
<name>A0A0L9Y795_CLOBO</name>
<protein>
    <recommendedName>
        <fullName evidence="3">Rad50/SbcC-type AAA domain-containing protein</fullName>
    </recommendedName>
</protein>
<feature type="coiled-coil region" evidence="1">
    <location>
        <begin position="649"/>
        <end position="679"/>
    </location>
</feature>
<keyword evidence="2" id="KW-1133">Transmembrane helix</keyword>
<dbReference type="EMBL" id="SWVK01000002">
    <property type="protein sequence ID" value="NFN33950.1"/>
    <property type="molecule type" value="Genomic_DNA"/>
</dbReference>
<dbReference type="RefSeq" id="WP_053342513.1">
    <property type="nucleotide sequence ID" value="NZ_LFPA01000044.1"/>
</dbReference>
<accession>A0A0L9Y795</accession>
<evidence type="ECO:0000256" key="2">
    <source>
        <dbReference type="SAM" id="Phobius"/>
    </source>
</evidence>
<keyword evidence="2" id="KW-0812">Transmembrane</keyword>
<feature type="coiled-coil region" evidence="1">
    <location>
        <begin position="291"/>
        <end position="370"/>
    </location>
</feature>
<dbReference type="AlphaFoldDB" id="A0A0L9Y795"/>
<dbReference type="InterPro" id="IPR038729">
    <property type="entry name" value="Rad50/SbcC_AAA"/>
</dbReference>
<dbReference type="Pfam" id="PF13476">
    <property type="entry name" value="AAA_23"/>
    <property type="match status" value="1"/>
</dbReference>
<organism evidence="4 7">
    <name type="scientific">Clostridium botulinum</name>
    <dbReference type="NCBI Taxonomy" id="1491"/>
    <lineage>
        <taxon>Bacteria</taxon>
        <taxon>Bacillati</taxon>
        <taxon>Bacillota</taxon>
        <taxon>Clostridia</taxon>
        <taxon>Eubacteriales</taxon>
        <taxon>Clostridiaceae</taxon>
        <taxon>Clostridium</taxon>
    </lineage>
</organism>
<dbReference type="EMBL" id="SWOV01000033">
    <property type="protein sequence ID" value="NFF88568.1"/>
    <property type="molecule type" value="Genomic_DNA"/>
</dbReference>
<feature type="domain" description="Rad50/SbcC-type AAA" evidence="3">
    <location>
        <begin position="6"/>
        <end position="279"/>
    </location>
</feature>
<dbReference type="PANTHER" id="PTHR41259">
    <property type="entry name" value="DOUBLE-STRAND BREAK REPAIR RAD50 ATPASE, PUTATIVE-RELATED"/>
    <property type="match status" value="1"/>
</dbReference>
<gene>
    <name evidence="4" type="ORF">FC774_11890</name>
    <name evidence="5" type="ORF">FDB51_02145</name>
</gene>
<comment type="caution">
    <text evidence="4">The sequence shown here is derived from an EMBL/GenBank/DDBJ whole genome shotgun (WGS) entry which is preliminary data.</text>
</comment>